<organism evidence="1 2">
    <name type="scientific">Luteimonas terricola</name>
    <dbReference type="NCBI Taxonomy" id="645597"/>
    <lineage>
        <taxon>Bacteria</taxon>
        <taxon>Pseudomonadati</taxon>
        <taxon>Pseudomonadota</taxon>
        <taxon>Gammaproteobacteria</taxon>
        <taxon>Lysobacterales</taxon>
        <taxon>Lysobacteraceae</taxon>
        <taxon>Luteimonas</taxon>
    </lineage>
</organism>
<name>A0ABQ2EFK1_9GAMM</name>
<protein>
    <submittedName>
        <fullName evidence="1">Uncharacterized protein</fullName>
    </submittedName>
</protein>
<evidence type="ECO:0000313" key="2">
    <source>
        <dbReference type="Proteomes" id="UP000599009"/>
    </source>
</evidence>
<gene>
    <name evidence="1" type="ORF">GCM10011394_20280</name>
</gene>
<evidence type="ECO:0000313" key="1">
    <source>
        <dbReference type="EMBL" id="GGK10742.1"/>
    </source>
</evidence>
<sequence>MWRIKITSQIKHSILSLFFPRRPSRTTRSRARSKPATSLTRIQAGLPQARSAPAHHVPRRRSSPHVAYIHGSYRLRPRRDSHIGQRMFRIS</sequence>
<dbReference type="Proteomes" id="UP000599009">
    <property type="component" value="Unassembled WGS sequence"/>
</dbReference>
<comment type="caution">
    <text evidence="1">The sequence shown here is derived from an EMBL/GenBank/DDBJ whole genome shotgun (WGS) entry which is preliminary data.</text>
</comment>
<dbReference type="EMBL" id="BMME01000001">
    <property type="protein sequence ID" value="GGK10742.1"/>
    <property type="molecule type" value="Genomic_DNA"/>
</dbReference>
<accession>A0ABQ2EFK1</accession>
<proteinExistence type="predicted"/>
<keyword evidence="2" id="KW-1185">Reference proteome</keyword>
<reference evidence="2" key="1">
    <citation type="journal article" date="2019" name="Int. J. Syst. Evol. Microbiol.">
        <title>The Global Catalogue of Microorganisms (GCM) 10K type strain sequencing project: providing services to taxonomists for standard genome sequencing and annotation.</title>
        <authorList>
            <consortium name="The Broad Institute Genomics Platform"/>
            <consortium name="The Broad Institute Genome Sequencing Center for Infectious Disease"/>
            <person name="Wu L."/>
            <person name="Ma J."/>
        </authorList>
    </citation>
    <scope>NUCLEOTIDE SEQUENCE [LARGE SCALE GENOMIC DNA]</scope>
    <source>
        <strain evidence="2">CGMCC 1.8985</strain>
    </source>
</reference>